<reference evidence="8 9" key="1">
    <citation type="journal article" date="2009" name="Stand. Genomic Sci.">
        <title>Complete genome sequence of Kangiella koreensis type strain (SW-125).</title>
        <authorList>
            <person name="Han C."/>
            <person name="Sikorski J."/>
            <person name="Lapidus A."/>
            <person name="Nolan M."/>
            <person name="Glavina Del Rio T."/>
            <person name="Tice H."/>
            <person name="Cheng J.F."/>
            <person name="Lucas S."/>
            <person name="Chen F."/>
            <person name="Copeland A."/>
            <person name="Ivanova N."/>
            <person name="Mavromatis K."/>
            <person name="Ovchinnikova G."/>
            <person name="Pati A."/>
            <person name="Bruce D."/>
            <person name="Goodwin L."/>
            <person name="Pitluck S."/>
            <person name="Chen A."/>
            <person name="Palaniappan K."/>
            <person name="Land M."/>
            <person name="Hauser L."/>
            <person name="Chang Y.J."/>
            <person name="Jeffries C.D."/>
            <person name="Chain P."/>
            <person name="Saunders E."/>
            <person name="Brettin T."/>
            <person name="Goker M."/>
            <person name="Tindall B.J."/>
            <person name="Bristow J."/>
            <person name="Eisen J.A."/>
            <person name="Markowitz V."/>
            <person name="Hugenholtz P."/>
            <person name="Kyrpides N.C."/>
            <person name="Klenk H.P."/>
            <person name="Detter J.C."/>
        </authorList>
    </citation>
    <scope>NUCLEOTIDE SEQUENCE [LARGE SCALE GENOMIC DNA]</scope>
    <source>
        <strain evidence="9">DSM 16069 / KCTC 12182 / SW-125</strain>
    </source>
</reference>
<dbReference type="InterPro" id="IPR029787">
    <property type="entry name" value="Nucleotide_cyclase"/>
</dbReference>
<proteinExistence type="predicted"/>
<sequence>MKKKVINLAVILACFFYLVITTILFEFFLKSYEEDINREARQHLTEEFLLVRANVESALYSDVFIANGLVTVLSVNKELALDNFDAFAKTLIQNGRYIRNIGISEGYVISKVYPFKGNEKAIDFDFRSKPEQFKTVENARLTKSVVMAGPLELVQGGQAIIARFPVFDDVPLNSNYWGGVSIVIDVEKLFEDAGLYRLLNKFDVAIRGLNGTGGEGPFFIGNKKVFDEADITSVIEIPGGSWVMTGSMMKAPSNTFLNSLIIYRVMGYGLIVLILLLVMLLYRSYHLAHRASMLDELTGLRNRRFAFILLEKLTEDQKKKPFAVISIDLNGFKDINDNFGHQAGDYVLTEVANIILDNVRQTDICCRLGGDEFLILLPRVYKKNEVESVIHKLKKAVNERSFKFEQHNLNLSLSAGYGLFPYDTDDMEELVHKADLMMYEDKKESKKL</sequence>
<evidence type="ECO:0000259" key="6">
    <source>
        <dbReference type="PROSITE" id="PS50839"/>
    </source>
</evidence>
<dbReference type="SMART" id="SM00267">
    <property type="entry name" value="GGDEF"/>
    <property type="match status" value="1"/>
</dbReference>
<dbReference type="InterPro" id="IPR000160">
    <property type="entry name" value="GGDEF_dom"/>
</dbReference>
<dbReference type="InterPro" id="IPR043128">
    <property type="entry name" value="Rev_trsase/Diguanyl_cyclase"/>
</dbReference>
<accession>C7RC47</accession>
<protein>
    <submittedName>
        <fullName evidence="8">Putative periplasmic ligand-binding sensor protein</fullName>
    </submittedName>
</protein>
<dbReference type="PROSITE" id="PS50839">
    <property type="entry name" value="CHASE"/>
    <property type="match status" value="1"/>
</dbReference>
<name>C7RC47_KANKD</name>
<dbReference type="Pfam" id="PF03924">
    <property type="entry name" value="CHASE"/>
    <property type="match status" value="1"/>
</dbReference>
<keyword evidence="2 5" id="KW-0812">Transmembrane</keyword>
<evidence type="ECO:0000313" key="9">
    <source>
        <dbReference type="Proteomes" id="UP000001231"/>
    </source>
</evidence>
<dbReference type="PANTHER" id="PTHR46663">
    <property type="entry name" value="DIGUANYLATE CYCLASE DGCT-RELATED"/>
    <property type="match status" value="1"/>
</dbReference>
<keyword evidence="9" id="KW-1185">Reference proteome</keyword>
<dbReference type="InterPro" id="IPR006189">
    <property type="entry name" value="CHASE_dom"/>
</dbReference>
<dbReference type="KEGG" id="kko:Kkor_1427"/>
<feature type="domain" description="GGDEF" evidence="7">
    <location>
        <begin position="320"/>
        <end position="448"/>
    </location>
</feature>
<evidence type="ECO:0000256" key="1">
    <source>
        <dbReference type="ARBA" id="ARBA00004370"/>
    </source>
</evidence>
<dbReference type="PANTHER" id="PTHR46663:SF2">
    <property type="entry name" value="GGDEF DOMAIN-CONTAINING PROTEIN"/>
    <property type="match status" value="1"/>
</dbReference>
<dbReference type="SUPFAM" id="SSF55073">
    <property type="entry name" value="Nucleotide cyclase"/>
    <property type="match status" value="1"/>
</dbReference>
<feature type="domain" description="CHASE" evidence="6">
    <location>
        <begin position="107"/>
        <end position="198"/>
    </location>
</feature>
<evidence type="ECO:0000259" key="7">
    <source>
        <dbReference type="PROSITE" id="PS50887"/>
    </source>
</evidence>
<dbReference type="eggNOG" id="COG2199">
    <property type="taxonomic scope" value="Bacteria"/>
</dbReference>
<dbReference type="AlphaFoldDB" id="C7RC47"/>
<dbReference type="InParanoid" id="C7RC47"/>
<evidence type="ECO:0000256" key="4">
    <source>
        <dbReference type="ARBA" id="ARBA00023136"/>
    </source>
</evidence>
<dbReference type="HOGENOM" id="CLU_021245_1_0_6"/>
<feature type="transmembrane region" description="Helical" evidence="5">
    <location>
        <begin position="7"/>
        <end position="29"/>
    </location>
</feature>
<dbReference type="GO" id="GO:0016020">
    <property type="term" value="C:membrane"/>
    <property type="evidence" value="ECO:0007669"/>
    <property type="project" value="UniProtKB-SubCell"/>
</dbReference>
<dbReference type="PROSITE" id="PS50887">
    <property type="entry name" value="GGDEF"/>
    <property type="match status" value="1"/>
</dbReference>
<organism evidence="8 9">
    <name type="scientific">Kangiella koreensis (strain DSM 16069 / JCM 12317 / KCTC 12182 / SW-125)</name>
    <dbReference type="NCBI Taxonomy" id="523791"/>
    <lineage>
        <taxon>Bacteria</taxon>
        <taxon>Pseudomonadati</taxon>
        <taxon>Pseudomonadota</taxon>
        <taxon>Gammaproteobacteria</taxon>
        <taxon>Kangiellales</taxon>
        <taxon>Kangiellaceae</taxon>
        <taxon>Kangiella</taxon>
    </lineage>
</organism>
<evidence type="ECO:0000313" key="8">
    <source>
        <dbReference type="EMBL" id="ACV26839.1"/>
    </source>
</evidence>
<dbReference type="SMART" id="SM01079">
    <property type="entry name" value="CHASE"/>
    <property type="match status" value="1"/>
</dbReference>
<dbReference type="Gene3D" id="3.30.70.270">
    <property type="match status" value="1"/>
</dbReference>
<dbReference type="GO" id="GO:0003824">
    <property type="term" value="F:catalytic activity"/>
    <property type="evidence" value="ECO:0007669"/>
    <property type="project" value="UniProtKB-ARBA"/>
</dbReference>
<gene>
    <name evidence="8" type="ordered locus">Kkor_1427</name>
</gene>
<feature type="transmembrane region" description="Helical" evidence="5">
    <location>
        <begin position="261"/>
        <end position="282"/>
    </location>
</feature>
<evidence type="ECO:0000256" key="2">
    <source>
        <dbReference type="ARBA" id="ARBA00022692"/>
    </source>
</evidence>
<dbReference type="InterPro" id="IPR052163">
    <property type="entry name" value="DGC-Regulatory_Protein"/>
</dbReference>
<evidence type="ECO:0000256" key="3">
    <source>
        <dbReference type="ARBA" id="ARBA00022989"/>
    </source>
</evidence>
<dbReference type="Proteomes" id="UP000001231">
    <property type="component" value="Chromosome"/>
</dbReference>
<dbReference type="EMBL" id="CP001707">
    <property type="protein sequence ID" value="ACV26839.1"/>
    <property type="molecule type" value="Genomic_DNA"/>
</dbReference>
<keyword evidence="4 5" id="KW-0472">Membrane</keyword>
<comment type="subcellular location">
    <subcellularLocation>
        <location evidence="1">Membrane</location>
    </subcellularLocation>
</comment>
<evidence type="ECO:0000256" key="5">
    <source>
        <dbReference type="SAM" id="Phobius"/>
    </source>
</evidence>
<dbReference type="RefSeq" id="WP_012801353.1">
    <property type="nucleotide sequence ID" value="NC_013166.1"/>
</dbReference>
<dbReference type="NCBIfam" id="TIGR00254">
    <property type="entry name" value="GGDEF"/>
    <property type="match status" value="1"/>
</dbReference>
<dbReference type="CDD" id="cd01949">
    <property type="entry name" value="GGDEF"/>
    <property type="match status" value="1"/>
</dbReference>
<dbReference type="GO" id="GO:0007165">
    <property type="term" value="P:signal transduction"/>
    <property type="evidence" value="ECO:0007669"/>
    <property type="project" value="UniProtKB-ARBA"/>
</dbReference>
<dbReference type="eggNOG" id="COG3452">
    <property type="taxonomic scope" value="Bacteria"/>
</dbReference>
<dbReference type="Gene3D" id="3.30.450.350">
    <property type="entry name" value="CHASE domain"/>
    <property type="match status" value="1"/>
</dbReference>
<dbReference type="OrthoDB" id="9812260at2"/>
<dbReference type="STRING" id="523791.Kkor_1427"/>
<keyword evidence="3 5" id="KW-1133">Transmembrane helix</keyword>
<dbReference type="InterPro" id="IPR042240">
    <property type="entry name" value="CHASE_sf"/>
</dbReference>
<dbReference type="Pfam" id="PF00990">
    <property type="entry name" value="GGDEF"/>
    <property type="match status" value="1"/>
</dbReference>